<name>A0A914UNB3_9BILA</name>
<dbReference type="AlphaFoldDB" id="A0A914UNB3"/>
<accession>A0A914UNB3</accession>
<keyword evidence="1" id="KW-1185">Reference proteome</keyword>
<evidence type="ECO:0000313" key="2">
    <source>
        <dbReference type="WBParaSite" id="PSAMB.scaffold1123size35683.g11119.t1"/>
    </source>
</evidence>
<protein>
    <submittedName>
        <fullName evidence="2">Uncharacterized protein</fullName>
    </submittedName>
</protein>
<proteinExistence type="predicted"/>
<dbReference type="Proteomes" id="UP000887566">
    <property type="component" value="Unplaced"/>
</dbReference>
<organism evidence="1 2">
    <name type="scientific">Plectus sambesii</name>
    <dbReference type="NCBI Taxonomy" id="2011161"/>
    <lineage>
        <taxon>Eukaryota</taxon>
        <taxon>Metazoa</taxon>
        <taxon>Ecdysozoa</taxon>
        <taxon>Nematoda</taxon>
        <taxon>Chromadorea</taxon>
        <taxon>Plectida</taxon>
        <taxon>Plectina</taxon>
        <taxon>Plectoidea</taxon>
        <taxon>Plectidae</taxon>
        <taxon>Plectus</taxon>
    </lineage>
</organism>
<sequence>MLLTTRSTSPRLLCLTLLSTRNQKVNFFSTSSSLASADRSSSKSLPVKSRGRLPDFLPAREPAVLQFLFNRIPPNVRAGLMHFALCSAVQSNMSRVSQRANGNRASETEIQKSLEERFFLTYNPFRITIRQNSRLIKWRDWFANIWQSVTLARIKKILGKEDVEKATLDAAFEQAVCVILKAIRQSDGQSLVDRRLITRGAWNAIEPKLKELSTKQAELLDLSPSDFILPETDLSSVKIRYKGGKIFADYFMLDVAYLAANKITLSEEKRKIIIANDYPYELPKQIIINLVFTRQIVPTVEDFIVSKFNFITSS</sequence>
<dbReference type="WBParaSite" id="PSAMB.scaffold1123size35683.g11119.t1">
    <property type="protein sequence ID" value="PSAMB.scaffold1123size35683.g11119.t1"/>
    <property type="gene ID" value="PSAMB.scaffold1123size35683.g11119"/>
</dbReference>
<reference evidence="2" key="1">
    <citation type="submission" date="2022-11" db="UniProtKB">
        <authorList>
            <consortium name="WormBaseParasite"/>
        </authorList>
    </citation>
    <scope>IDENTIFICATION</scope>
</reference>
<evidence type="ECO:0000313" key="1">
    <source>
        <dbReference type="Proteomes" id="UP000887566"/>
    </source>
</evidence>